<organism evidence="1">
    <name type="scientific">marine sediment metagenome</name>
    <dbReference type="NCBI Taxonomy" id="412755"/>
    <lineage>
        <taxon>unclassified sequences</taxon>
        <taxon>metagenomes</taxon>
        <taxon>ecological metagenomes</taxon>
    </lineage>
</organism>
<evidence type="ECO:0000313" key="1">
    <source>
        <dbReference type="EMBL" id="GAF90152.1"/>
    </source>
</evidence>
<protein>
    <submittedName>
        <fullName evidence="1">Uncharacterized protein</fullName>
    </submittedName>
</protein>
<name>X0TPT0_9ZZZZ</name>
<proteinExistence type="predicted"/>
<dbReference type="EMBL" id="BARS01016733">
    <property type="protein sequence ID" value="GAF90152.1"/>
    <property type="molecule type" value="Genomic_DNA"/>
</dbReference>
<sequence length="64" mass="7449">MSERKLIILHIETNDANMPKALKHLDDALDIMKATHSINITQYHINTNEFNQFVKSKSIKKRSL</sequence>
<dbReference type="AlphaFoldDB" id="X0TPT0"/>
<reference evidence="1" key="1">
    <citation type="journal article" date="2014" name="Front. Microbiol.">
        <title>High frequency of phylogenetically diverse reductive dehalogenase-homologous genes in deep subseafloor sedimentary metagenomes.</title>
        <authorList>
            <person name="Kawai M."/>
            <person name="Futagami T."/>
            <person name="Toyoda A."/>
            <person name="Takaki Y."/>
            <person name="Nishi S."/>
            <person name="Hori S."/>
            <person name="Arai W."/>
            <person name="Tsubouchi T."/>
            <person name="Morono Y."/>
            <person name="Uchiyama I."/>
            <person name="Ito T."/>
            <person name="Fujiyama A."/>
            <person name="Inagaki F."/>
            <person name="Takami H."/>
        </authorList>
    </citation>
    <scope>NUCLEOTIDE SEQUENCE</scope>
    <source>
        <strain evidence="1">Expedition CK06-06</strain>
    </source>
</reference>
<comment type="caution">
    <text evidence="1">The sequence shown here is derived from an EMBL/GenBank/DDBJ whole genome shotgun (WGS) entry which is preliminary data.</text>
</comment>
<gene>
    <name evidence="1" type="ORF">S01H1_27476</name>
</gene>
<accession>X0TPT0</accession>